<dbReference type="AlphaFoldDB" id="A0A1F7IBK7"/>
<accession>A0A1F7IBK7</accession>
<dbReference type="Gene3D" id="3.40.50.1450">
    <property type="entry name" value="HybD-like"/>
    <property type="match status" value="1"/>
</dbReference>
<organism evidence="1 2">
    <name type="scientific">Candidatus Roizmanbacteria bacterium RIFCSPLOWO2_01_FULL_35_13</name>
    <dbReference type="NCBI Taxonomy" id="1802055"/>
    <lineage>
        <taxon>Bacteria</taxon>
        <taxon>Candidatus Roizmaniibacteriota</taxon>
    </lineage>
</organism>
<gene>
    <name evidence="1" type="ORF">A3A74_03915</name>
</gene>
<protein>
    <recommendedName>
        <fullName evidence="3">Hydrogenase maturation protease</fullName>
    </recommendedName>
</protein>
<dbReference type="EMBL" id="MGAF01000026">
    <property type="protein sequence ID" value="OGK40736.1"/>
    <property type="molecule type" value="Genomic_DNA"/>
</dbReference>
<dbReference type="InterPro" id="IPR023430">
    <property type="entry name" value="Pept_HybD-like_dom_sf"/>
</dbReference>
<evidence type="ECO:0008006" key="3">
    <source>
        <dbReference type="Google" id="ProtNLM"/>
    </source>
</evidence>
<sequence>MTGKNMKIYVFGNPLVKADNLPVKILPELKKTFPKIEFEIVDPNENFPPENEKDLVIIDTIKGIKKPKMFGLNDLQNIQKSPNSPHDYDLGMHLLLLKKLKRINSVKIIGIPSLLDRTKMIHLTTLIRNVIST</sequence>
<evidence type="ECO:0000313" key="1">
    <source>
        <dbReference type="EMBL" id="OGK40736.1"/>
    </source>
</evidence>
<reference evidence="1 2" key="1">
    <citation type="journal article" date="2016" name="Nat. Commun.">
        <title>Thousands of microbial genomes shed light on interconnected biogeochemical processes in an aquifer system.</title>
        <authorList>
            <person name="Anantharaman K."/>
            <person name="Brown C.T."/>
            <person name="Hug L.A."/>
            <person name="Sharon I."/>
            <person name="Castelle C.J."/>
            <person name="Probst A.J."/>
            <person name="Thomas B.C."/>
            <person name="Singh A."/>
            <person name="Wilkins M.J."/>
            <person name="Karaoz U."/>
            <person name="Brodie E.L."/>
            <person name="Williams K.H."/>
            <person name="Hubbard S.S."/>
            <person name="Banfield J.F."/>
        </authorList>
    </citation>
    <scope>NUCLEOTIDE SEQUENCE [LARGE SCALE GENOMIC DNA]</scope>
</reference>
<proteinExistence type="predicted"/>
<name>A0A1F7IBK7_9BACT</name>
<dbReference type="Proteomes" id="UP000179270">
    <property type="component" value="Unassembled WGS sequence"/>
</dbReference>
<evidence type="ECO:0000313" key="2">
    <source>
        <dbReference type="Proteomes" id="UP000179270"/>
    </source>
</evidence>
<dbReference type="STRING" id="1802055.A3A74_03915"/>
<comment type="caution">
    <text evidence="1">The sequence shown here is derived from an EMBL/GenBank/DDBJ whole genome shotgun (WGS) entry which is preliminary data.</text>
</comment>